<evidence type="ECO:0000256" key="1">
    <source>
        <dbReference type="ARBA" id="ARBA00001946"/>
    </source>
</evidence>
<keyword evidence="3 4" id="KW-0460">Magnesium</keyword>
<dbReference type="GO" id="GO:0008299">
    <property type="term" value="P:isoprenoid biosynthetic process"/>
    <property type="evidence" value="ECO:0007669"/>
    <property type="project" value="UniProtKB-ARBA"/>
</dbReference>
<keyword evidence="7" id="KW-1185">Reference proteome</keyword>
<dbReference type="EMBL" id="WOWK01000001">
    <property type="protein sequence ID" value="KAF0332592.1"/>
    <property type="molecule type" value="Genomic_DNA"/>
</dbReference>
<dbReference type="SFLD" id="SFLDG01020">
    <property type="entry name" value="Terpene_Cyclase_Like_2"/>
    <property type="match status" value="1"/>
</dbReference>
<evidence type="ECO:0000313" key="7">
    <source>
        <dbReference type="Proteomes" id="UP000434172"/>
    </source>
</evidence>
<dbReference type="InterPro" id="IPR008949">
    <property type="entry name" value="Isoprenoid_synthase_dom_sf"/>
</dbReference>
<evidence type="ECO:0000256" key="2">
    <source>
        <dbReference type="ARBA" id="ARBA00006333"/>
    </source>
</evidence>
<evidence type="ECO:0000256" key="4">
    <source>
        <dbReference type="RuleBase" id="RU366034"/>
    </source>
</evidence>
<dbReference type="Proteomes" id="UP000434172">
    <property type="component" value="Unassembled WGS sequence"/>
</dbReference>
<comment type="cofactor">
    <cofactor evidence="1 4">
        <name>Mg(2+)</name>
        <dbReference type="ChEBI" id="CHEBI:18420"/>
    </cofactor>
</comment>
<feature type="region of interest" description="Disordered" evidence="5">
    <location>
        <begin position="1"/>
        <end position="37"/>
    </location>
</feature>
<keyword evidence="4" id="KW-0456">Lyase</keyword>
<gene>
    <name evidence="6" type="ORF">GQ607_000608</name>
</gene>
<protein>
    <recommendedName>
        <fullName evidence="4">Terpene synthase</fullName>
        <ecNumber evidence="4">4.2.3.-</ecNumber>
    </recommendedName>
</protein>
<dbReference type="PANTHER" id="PTHR35201">
    <property type="entry name" value="TERPENE SYNTHASE"/>
    <property type="match status" value="1"/>
</dbReference>
<dbReference type="SFLD" id="SFLDS00005">
    <property type="entry name" value="Isoprenoid_Synthase_Type_I"/>
    <property type="match status" value="1"/>
</dbReference>
<dbReference type="Gene3D" id="1.10.600.10">
    <property type="entry name" value="Farnesyl Diphosphate Synthase"/>
    <property type="match status" value="1"/>
</dbReference>
<dbReference type="PANTHER" id="PTHR35201:SF4">
    <property type="entry name" value="BETA-PINACENE SYNTHASE-RELATED"/>
    <property type="match status" value="1"/>
</dbReference>
<name>A0A8H3WUD3_9PEZI</name>
<dbReference type="InterPro" id="IPR034686">
    <property type="entry name" value="Terpene_cyclase-like_2"/>
</dbReference>
<organism evidence="6 7">
    <name type="scientific">Colletotrichum asianum</name>
    <dbReference type="NCBI Taxonomy" id="702518"/>
    <lineage>
        <taxon>Eukaryota</taxon>
        <taxon>Fungi</taxon>
        <taxon>Dikarya</taxon>
        <taxon>Ascomycota</taxon>
        <taxon>Pezizomycotina</taxon>
        <taxon>Sordariomycetes</taxon>
        <taxon>Hypocreomycetidae</taxon>
        <taxon>Glomerellales</taxon>
        <taxon>Glomerellaceae</taxon>
        <taxon>Colletotrichum</taxon>
        <taxon>Colletotrichum gloeosporioides species complex</taxon>
    </lineage>
</organism>
<evidence type="ECO:0000313" key="6">
    <source>
        <dbReference type="EMBL" id="KAF0332592.1"/>
    </source>
</evidence>
<dbReference type="EC" id="4.2.3.-" evidence="4"/>
<evidence type="ECO:0000256" key="3">
    <source>
        <dbReference type="ARBA" id="ARBA00022842"/>
    </source>
</evidence>
<dbReference type="AlphaFoldDB" id="A0A8H3WUD3"/>
<dbReference type="GO" id="GO:0010333">
    <property type="term" value="F:terpene synthase activity"/>
    <property type="evidence" value="ECO:0007669"/>
    <property type="project" value="InterPro"/>
</dbReference>
<sequence>MSSNASEYGVSSPLEYVPGSPDTSSTPHESDDETISPNLSFMKGRMISARKSVRIPDLCSSILSTEPVVNANYEKIKFEADNWIKEVFQFDETAAKKNVKADFALMCALSAPYADEEALRMMVDWHNWVFIFDDQFDEGHLKNDPVKAKEELDAHWAILEDRSPPVQLHENPIRYVFQTTWDRVKKRSSADLQEHWKVSHKMYFDGLLGQVKVAHSQSAFTLTVDEYMNFRRATIGTEPSFALVEYAHDINISQKYLSHPSVRECERVSADLVIFVNDILSYRKDLEQGGEHNLILLLRAQGFSEQEAIDQIGDMILECYRSWYRALAELPIWGESVDKEVLRYIEACRTIALGNLHFTYTSERYLGHEGAEIRQTRIMSLPV</sequence>
<reference evidence="6 7" key="1">
    <citation type="submission" date="2019-12" db="EMBL/GenBank/DDBJ databases">
        <title>A genome sequence resource for the geographically widespread anthracnose pathogen Colletotrichum asianum.</title>
        <authorList>
            <person name="Meng Y."/>
        </authorList>
    </citation>
    <scope>NUCLEOTIDE SEQUENCE [LARGE SCALE GENOMIC DNA]</scope>
    <source>
        <strain evidence="6 7">ICMP 18580</strain>
    </source>
</reference>
<accession>A0A8H3WUD3</accession>
<proteinExistence type="inferred from homology"/>
<comment type="similarity">
    <text evidence="2 4">Belongs to the terpene synthase family.</text>
</comment>
<evidence type="ECO:0000256" key="5">
    <source>
        <dbReference type="SAM" id="MobiDB-lite"/>
    </source>
</evidence>
<dbReference type="GO" id="GO:0046872">
    <property type="term" value="F:metal ion binding"/>
    <property type="evidence" value="ECO:0007669"/>
    <property type="project" value="UniProtKB-KW"/>
</dbReference>
<dbReference type="Pfam" id="PF19086">
    <property type="entry name" value="Terpene_syn_C_2"/>
    <property type="match status" value="1"/>
</dbReference>
<keyword evidence="4" id="KW-0479">Metal-binding</keyword>
<dbReference type="SUPFAM" id="SSF48576">
    <property type="entry name" value="Terpenoid synthases"/>
    <property type="match status" value="1"/>
</dbReference>
<dbReference type="OrthoDB" id="2861623at2759"/>
<comment type="caution">
    <text evidence="6">The sequence shown here is derived from an EMBL/GenBank/DDBJ whole genome shotgun (WGS) entry which is preliminary data.</text>
</comment>